<keyword evidence="1" id="KW-0472">Membrane</keyword>
<feature type="transmembrane region" description="Helical" evidence="1">
    <location>
        <begin position="6"/>
        <end position="21"/>
    </location>
</feature>
<accession>A0A974NN94</accession>
<dbReference type="Proteomes" id="UP000595254">
    <property type="component" value="Chromosome"/>
</dbReference>
<keyword evidence="1" id="KW-1133">Transmembrane helix</keyword>
<gene>
    <name evidence="2" type="ORF">I6J18_02745</name>
</gene>
<sequence>MNYLYLMVVSLYALFIGFKFIKPQISEIWFRTFIIFLGLSIIFFFHIDLFTVSGNGNLGIAVLVFLIPIFLFWLGIFSKRVIKDFNRNPLQPLKNIYLTVLYCL</sequence>
<dbReference type="KEGG" id="ppsr:I6J18_02745"/>
<reference evidence="2 3" key="1">
    <citation type="submission" date="2021-01" db="EMBL/GenBank/DDBJ databases">
        <title>FDA dAtabase for Regulatory Grade micrObial Sequences (FDA-ARGOS): Supporting development and validation of Infectious Disease Dx tests.</title>
        <authorList>
            <person name="Nelson B."/>
            <person name="Plummer A."/>
            <person name="Tallon L."/>
            <person name="Sadzewicz L."/>
            <person name="Zhao X."/>
            <person name="Boylan J."/>
            <person name="Ott S."/>
            <person name="Bowen H."/>
            <person name="Vavikolanu K."/>
            <person name="Mehta A."/>
            <person name="Aluvathingal J."/>
            <person name="Nadendla S."/>
            <person name="Myers T."/>
            <person name="Yan Y."/>
            <person name="Sichtig H."/>
        </authorList>
    </citation>
    <scope>NUCLEOTIDE SEQUENCE [LARGE SCALE GENOMIC DNA]</scope>
    <source>
        <strain evidence="2 3">FDAARGOS_1161</strain>
    </source>
</reference>
<proteinExistence type="predicted"/>
<evidence type="ECO:0000313" key="2">
    <source>
        <dbReference type="EMBL" id="QQT00856.1"/>
    </source>
</evidence>
<evidence type="ECO:0000256" key="1">
    <source>
        <dbReference type="SAM" id="Phobius"/>
    </source>
</evidence>
<feature type="transmembrane region" description="Helical" evidence="1">
    <location>
        <begin position="59"/>
        <end position="77"/>
    </location>
</feature>
<organism evidence="2 3">
    <name type="scientific">Peribacillus psychrosaccharolyticus</name>
    <name type="common">Bacillus psychrosaccharolyticus</name>
    <dbReference type="NCBI Taxonomy" id="1407"/>
    <lineage>
        <taxon>Bacteria</taxon>
        <taxon>Bacillati</taxon>
        <taxon>Bacillota</taxon>
        <taxon>Bacilli</taxon>
        <taxon>Bacillales</taxon>
        <taxon>Bacillaceae</taxon>
        <taxon>Peribacillus</taxon>
    </lineage>
</organism>
<dbReference type="RefSeq" id="WP_040373182.1">
    <property type="nucleotide sequence ID" value="NZ_CP068053.1"/>
</dbReference>
<evidence type="ECO:0000313" key="3">
    <source>
        <dbReference type="Proteomes" id="UP000595254"/>
    </source>
</evidence>
<name>A0A974NN94_PERPY</name>
<keyword evidence="1" id="KW-0812">Transmembrane</keyword>
<dbReference type="EMBL" id="CP068053">
    <property type="protein sequence ID" value="QQT00856.1"/>
    <property type="molecule type" value="Genomic_DNA"/>
</dbReference>
<protein>
    <submittedName>
        <fullName evidence="2">Uncharacterized protein</fullName>
    </submittedName>
</protein>
<dbReference type="AlphaFoldDB" id="A0A974NN94"/>
<keyword evidence="3" id="KW-1185">Reference proteome</keyword>
<feature type="transmembrane region" description="Helical" evidence="1">
    <location>
        <begin position="28"/>
        <end position="47"/>
    </location>
</feature>